<feature type="region of interest" description="Disordered" evidence="1">
    <location>
        <begin position="130"/>
        <end position="176"/>
    </location>
</feature>
<name>A0A809RU19_9PROT</name>
<accession>A0A809RU19</accession>
<dbReference type="Pfam" id="PF14559">
    <property type="entry name" value="TPR_19"/>
    <property type="match status" value="1"/>
</dbReference>
<feature type="compositionally biased region" description="Low complexity" evidence="1">
    <location>
        <begin position="149"/>
        <end position="174"/>
    </location>
</feature>
<feature type="compositionally biased region" description="Basic and acidic residues" evidence="1">
    <location>
        <begin position="7"/>
        <end position="18"/>
    </location>
</feature>
<dbReference type="Gene3D" id="1.25.40.10">
    <property type="entry name" value="Tetratricopeptide repeat domain"/>
    <property type="match status" value="2"/>
</dbReference>
<dbReference type="Pfam" id="PF13432">
    <property type="entry name" value="TPR_16"/>
    <property type="match status" value="1"/>
</dbReference>
<feature type="compositionally biased region" description="Basic and acidic residues" evidence="1">
    <location>
        <begin position="50"/>
        <end position="66"/>
    </location>
</feature>
<dbReference type="SMART" id="SM00028">
    <property type="entry name" value="TPR"/>
    <property type="match status" value="4"/>
</dbReference>
<organism evidence="3 4">
    <name type="scientific">Candidatus Desulfobacillus denitrificans</name>
    <dbReference type="NCBI Taxonomy" id="2608985"/>
    <lineage>
        <taxon>Bacteria</taxon>
        <taxon>Pseudomonadati</taxon>
        <taxon>Pseudomonadota</taxon>
        <taxon>Betaproteobacteria</taxon>
        <taxon>Candidatus Desulfobacillus</taxon>
    </lineage>
</organism>
<dbReference type="Proteomes" id="UP000662914">
    <property type="component" value="Chromosome"/>
</dbReference>
<dbReference type="AlphaFoldDB" id="A0A809RU19"/>
<dbReference type="EMBL" id="AP021857">
    <property type="protein sequence ID" value="BBO19907.1"/>
    <property type="molecule type" value="Genomic_DNA"/>
</dbReference>
<keyword evidence="2" id="KW-0472">Membrane</keyword>
<reference evidence="3" key="1">
    <citation type="journal article" name="DNA Res.">
        <title>The physiological potential of anammox bacteria as revealed by their core genome structure.</title>
        <authorList>
            <person name="Okubo T."/>
            <person name="Toyoda A."/>
            <person name="Fukuhara K."/>
            <person name="Uchiyama I."/>
            <person name="Harigaya Y."/>
            <person name="Kuroiwa M."/>
            <person name="Suzuki T."/>
            <person name="Murakami Y."/>
            <person name="Suwa Y."/>
            <person name="Takami H."/>
        </authorList>
    </citation>
    <scope>NUCLEOTIDE SEQUENCE</scope>
    <source>
        <strain evidence="3">317325-3</strain>
    </source>
</reference>
<proteinExistence type="predicted"/>
<protein>
    <recommendedName>
        <fullName evidence="5">Tetratricopeptide repeat protein</fullName>
    </recommendedName>
</protein>
<keyword evidence="2" id="KW-1133">Transmembrane helix</keyword>
<dbReference type="SUPFAM" id="SSF48452">
    <property type="entry name" value="TPR-like"/>
    <property type="match status" value="1"/>
</dbReference>
<dbReference type="InterPro" id="IPR019734">
    <property type="entry name" value="TPR_rpt"/>
</dbReference>
<feature type="region of interest" description="Disordered" evidence="1">
    <location>
        <begin position="1"/>
        <end position="86"/>
    </location>
</feature>
<evidence type="ECO:0000256" key="2">
    <source>
        <dbReference type="SAM" id="Phobius"/>
    </source>
</evidence>
<sequence length="411" mass="43088">MSLLMDALKKAEEAKRQSEAAAKAGAQPPAAEAVGAEAPGGLPELPSRLELLDHEFHAPGAERREPVIAPAPPAPPPQDAAKRERAAAQNVFQAKQPAPNRNLLIYGGLATLIAAVGIGGWFWWQMQPKGGLSASPATARTQAPPPAPIAAAPATPAQPAAAPAAPAPAAAAPQEAERVEVKAAAVPPALTFAEKRPAPKPAPAPAATAPEPESPIRITTGRLQVNPQVASAWQAFQSGDLAAAQRNYQAVLKSEPKNIDALHGLAAIGLREGQPEAAEAYYLRILEADPKDGAAQAGLIGLRGQVDPTQSESRLKNLLAGQPDSPTLNFALGNLYAQQGRWNDAQQAYFRAFAGDGENPDYQFNLAISLDQLRQPKLALQYYQGALAAADQHPAAFDRKQVAARISELQK</sequence>
<dbReference type="KEGG" id="ddz:DSYM_06060"/>
<feature type="compositionally biased region" description="Low complexity" evidence="1">
    <location>
        <begin position="19"/>
        <end position="44"/>
    </location>
</feature>
<feature type="region of interest" description="Disordered" evidence="1">
    <location>
        <begin position="192"/>
        <end position="213"/>
    </location>
</feature>
<evidence type="ECO:0000313" key="3">
    <source>
        <dbReference type="EMBL" id="BBO19907.1"/>
    </source>
</evidence>
<evidence type="ECO:0008006" key="5">
    <source>
        <dbReference type="Google" id="ProtNLM"/>
    </source>
</evidence>
<dbReference type="PANTHER" id="PTHR12558:SF13">
    <property type="entry name" value="CELL DIVISION CYCLE PROTEIN 27 HOMOLOG"/>
    <property type="match status" value="1"/>
</dbReference>
<feature type="compositionally biased region" description="Pro residues" evidence="1">
    <location>
        <begin position="69"/>
        <end position="78"/>
    </location>
</feature>
<dbReference type="PANTHER" id="PTHR12558">
    <property type="entry name" value="CELL DIVISION CYCLE 16,23,27"/>
    <property type="match status" value="1"/>
</dbReference>
<gene>
    <name evidence="3" type="ORF">DSYM_06060</name>
</gene>
<dbReference type="InterPro" id="IPR011990">
    <property type="entry name" value="TPR-like_helical_dom_sf"/>
</dbReference>
<evidence type="ECO:0000313" key="4">
    <source>
        <dbReference type="Proteomes" id="UP000662914"/>
    </source>
</evidence>
<evidence type="ECO:0000256" key="1">
    <source>
        <dbReference type="SAM" id="MobiDB-lite"/>
    </source>
</evidence>
<keyword evidence="2" id="KW-0812">Transmembrane</keyword>
<feature type="transmembrane region" description="Helical" evidence="2">
    <location>
        <begin position="103"/>
        <end position="124"/>
    </location>
</feature>